<dbReference type="SUPFAM" id="SSF56209">
    <property type="entry name" value="Nitrile hydratase alpha chain"/>
    <property type="match status" value="1"/>
</dbReference>
<gene>
    <name evidence="1" type="ORF">GCM10009811_33370</name>
</gene>
<protein>
    <recommendedName>
        <fullName evidence="3">Nitrile hydratase alpha /Thiocyanate hydrolase gamma domain-containing protein</fullName>
    </recommendedName>
</protein>
<dbReference type="Gene3D" id="3.90.330.10">
    <property type="entry name" value="Nitrile hydratase alpha /Thiocyanate hydrolase gamma"/>
    <property type="match status" value="1"/>
</dbReference>
<organism evidence="1 2">
    <name type="scientific">Nostocoides veronense</name>
    <dbReference type="NCBI Taxonomy" id="330836"/>
    <lineage>
        <taxon>Bacteria</taxon>
        <taxon>Bacillati</taxon>
        <taxon>Actinomycetota</taxon>
        <taxon>Actinomycetes</taxon>
        <taxon>Micrococcales</taxon>
        <taxon>Intrasporangiaceae</taxon>
        <taxon>Nostocoides</taxon>
    </lineage>
</organism>
<name>A0ABN2M2B3_9MICO</name>
<comment type="caution">
    <text evidence="1">The sequence shown here is derived from an EMBL/GenBank/DDBJ whole genome shotgun (WGS) entry which is preliminary data.</text>
</comment>
<sequence length="131" mass="13701">MSLTLTERRRFVDAYSTLLLSSWGDEGFARRLHHDPVSAAQEAGMSIPAGVTVTIVRHTADQIGAGDAASSDLEAQVGLYEEGLRTGDVVLHVPETPVLDTAELSLDELGAVAAGATYCCCCCPACSSCTV</sequence>
<evidence type="ECO:0008006" key="3">
    <source>
        <dbReference type="Google" id="ProtNLM"/>
    </source>
</evidence>
<proteinExistence type="predicted"/>
<dbReference type="EMBL" id="BAAAPO010000053">
    <property type="protein sequence ID" value="GAA1807174.1"/>
    <property type="molecule type" value="Genomic_DNA"/>
</dbReference>
<dbReference type="Proteomes" id="UP001499938">
    <property type="component" value="Unassembled WGS sequence"/>
</dbReference>
<dbReference type="RefSeq" id="WP_344088225.1">
    <property type="nucleotide sequence ID" value="NZ_BAAAPO010000053.1"/>
</dbReference>
<evidence type="ECO:0000313" key="1">
    <source>
        <dbReference type="EMBL" id="GAA1807174.1"/>
    </source>
</evidence>
<evidence type="ECO:0000313" key="2">
    <source>
        <dbReference type="Proteomes" id="UP001499938"/>
    </source>
</evidence>
<dbReference type="InterPro" id="IPR036648">
    <property type="entry name" value="CN_Hdrase_a/SCN_Hdrase_g_sf"/>
</dbReference>
<reference evidence="1 2" key="1">
    <citation type="journal article" date="2019" name="Int. J. Syst. Evol. Microbiol.">
        <title>The Global Catalogue of Microorganisms (GCM) 10K type strain sequencing project: providing services to taxonomists for standard genome sequencing and annotation.</title>
        <authorList>
            <consortium name="The Broad Institute Genomics Platform"/>
            <consortium name="The Broad Institute Genome Sequencing Center for Infectious Disease"/>
            <person name="Wu L."/>
            <person name="Ma J."/>
        </authorList>
    </citation>
    <scope>NUCLEOTIDE SEQUENCE [LARGE SCALE GENOMIC DNA]</scope>
    <source>
        <strain evidence="1 2">JCM 15592</strain>
    </source>
</reference>
<keyword evidence="2" id="KW-1185">Reference proteome</keyword>
<accession>A0ABN2M2B3</accession>